<sequence length="317" mass="35197">MFQNLYQRSRHLTLPALLAGSAVWLSGCADNGVMSPLGPVAAAEKTHMIVFFLWMLPVCLPILIGLPWILIKYRRQGGSGTYRPNWSHSTLAESVIWGGSTISVIILGVLVWMNTINEDPYKHTGVNPIHVQVVGSEWKWMFIYPGKMASVNKVVLPQNTPVEFDITATGAMQSFWIPRLAGQIYAMPGMQTKMNMTTGDLAQLEGFNSQFNGAAFPLDKFDVDVVTKAQYDAFLQQPRKPWNELLTQFKKVATWNGPQIFDAPPKGWWDKASMNPDMATEGGAAILPDNAPEQKKIDEAIHNELHLTQNQSQGGAQ</sequence>
<dbReference type="PROSITE" id="PS50857">
    <property type="entry name" value="COX2_CUA"/>
    <property type="match status" value="1"/>
</dbReference>
<keyword evidence="5" id="KW-0249">Electron transport</keyword>
<proteinExistence type="inferred from homology"/>
<evidence type="ECO:0000256" key="4">
    <source>
        <dbReference type="ARBA" id="ARBA00022692"/>
    </source>
</evidence>
<protein>
    <recommendedName>
        <fullName evidence="9">Cytochrome oxidase subunit II copper A binding domain-containing protein</fullName>
    </recommendedName>
</protein>
<dbReference type="STRING" id="1353528.DT23_03575"/>
<dbReference type="PANTHER" id="PTHR22888:SF18">
    <property type="entry name" value="CYTOCHROME BO(3) UBIQUINOL OXIDASE SUBUNIT 2"/>
    <property type="match status" value="1"/>
</dbReference>
<comment type="similarity">
    <text evidence="2">Belongs to the cytochrome c oxidase subunit 2 family.</text>
</comment>
<dbReference type="SUPFAM" id="SSF81464">
    <property type="entry name" value="Cytochrome c oxidase subunit II-like, transmembrane region"/>
    <property type="match status" value="1"/>
</dbReference>
<dbReference type="EMBL" id="AUNB01000018">
    <property type="protein sequence ID" value="KEO60583.1"/>
    <property type="molecule type" value="Genomic_DNA"/>
</dbReference>
<keyword evidence="3" id="KW-0813">Transport</keyword>
<feature type="transmembrane region" description="Helical" evidence="8">
    <location>
        <begin position="91"/>
        <end position="113"/>
    </location>
</feature>
<gene>
    <name evidence="10" type="ORF">DT23_03575</name>
</gene>
<name>A0A074JYE2_9RHOB</name>
<organism evidence="10 11">
    <name type="scientific">Thioclava indica</name>
    <dbReference type="NCBI Taxonomy" id="1353528"/>
    <lineage>
        <taxon>Bacteria</taxon>
        <taxon>Pseudomonadati</taxon>
        <taxon>Pseudomonadota</taxon>
        <taxon>Alphaproteobacteria</taxon>
        <taxon>Rhodobacterales</taxon>
        <taxon>Paracoccaceae</taxon>
        <taxon>Thioclava</taxon>
    </lineage>
</organism>
<accession>A0A074JYE2</accession>
<dbReference type="Gene3D" id="1.10.287.90">
    <property type="match status" value="1"/>
</dbReference>
<evidence type="ECO:0000256" key="7">
    <source>
        <dbReference type="ARBA" id="ARBA00023136"/>
    </source>
</evidence>
<keyword evidence="6 8" id="KW-1133">Transmembrane helix</keyword>
<reference evidence="10 11" key="1">
    <citation type="journal article" date="2015" name="Antonie Van Leeuwenhoek">
        <title>Thioclava indica sp. nov., isolated from surface seawater of the Indian Ocean.</title>
        <authorList>
            <person name="Liu Y."/>
            <person name="Lai Q."/>
            <person name="Du J."/>
            <person name="Xu H."/>
            <person name="Jiang L."/>
            <person name="Shao Z."/>
        </authorList>
    </citation>
    <scope>NUCLEOTIDE SEQUENCE [LARGE SCALE GENOMIC DNA]</scope>
    <source>
        <strain evidence="10 11">DT23-4</strain>
    </source>
</reference>
<feature type="domain" description="Cytochrome oxidase subunit II copper A binding" evidence="9">
    <location>
        <begin position="126"/>
        <end position="237"/>
    </location>
</feature>
<keyword evidence="11" id="KW-1185">Reference proteome</keyword>
<keyword evidence="4 8" id="KW-0812">Transmembrane</keyword>
<evidence type="ECO:0000256" key="3">
    <source>
        <dbReference type="ARBA" id="ARBA00022448"/>
    </source>
</evidence>
<dbReference type="GO" id="GO:0042773">
    <property type="term" value="P:ATP synthesis coupled electron transport"/>
    <property type="evidence" value="ECO:0007669"/>
    <property type="project" value="TreeGrafter"/>
</dbReference>
<dbReference type="InterPro" id="IPR045187">
    <property type="entry name" value="CcO_II"/>
</dbReference>
<dbReference type="Proteomes" id="UP000027471">
    <property type="component" value="Unassembled WGS sequence"/>
</dbReference>
<dbReference type="GO" id="GO:0005507">
    <property type="term" value="F:copper ion binding"/>
    <property type="evidence" value="ECO:0007669"/>
    <property type="project" value="InterPro"/>
</dbReference>
<evidence type="ECO:0000313" key="10">
    <source>
        <dbReference type="EMBL" id="KEO60583.1"/>
    </source>
</evidence>
<evidence type="ECO:0000256" key="8">
    <source>
        <dbReference type="SAM" id="Phobius"/>
    </source>
</evidence>
<evidence type="ECO:0000256" key="5">
    <source>
        <dbReference type="ARBA" id="ARBA00022982"/>
    </source>
</evidence>
<dbReference type="eggNOG" id="COG1622">
    <property type="taxonomic scope" value="Bacteria"/>
</dbReference>
<dbReference type="Gene3D" id="2.60.40.420">
    <property type="entry name" value="Cupredoxins - blue copper proteins"/>
    <property type="match status" value="1"/>
</dbReference>
<dbReference type="GO" id="GO:0004129">
    <property type="term" value="F:cytochrome-c oxidase activity"/>
    <property type="evidence" value="ECO:0007669"/>
    <property type="project" value="InterPro"/>
</dbReference>
<comment type="caution">
    <text evidence="10">The sequence shown here is derived from an EMBL/GenBank/DDBJ whole genome shotgun (WGS) entry which is preliminary data.</text>
</comment>
<evidence type="ECO:0000256" key="1">
    <source>
        <dbReference type="ARBA" id="ARBA00004141"/>
    </source>
</evidence>
<keyword evidence="7 8" id="KW-0472">Membrane</keyword>
<feature type="transmembrane region" description="Helical" evidence="8">
    <location>
        <begin position="52"/>
        <end position="71"/>
    </location>
</feature>
<dbReference type="PANTHER" id="PTHR22888">
    <property type="entry name" value="CYTOCHROME C OXIDASE, SUBUNIT II"/>
    <property type="match status" value="1"/>
</dbReference>
<dbReference type="InterPro" id="IPR002429">
    <property type="entry name" value="CcO_II-like_C"/>
</dbReference>
<evidence type="ECO:0000313" key="11">
    <source>
        <dbReference type="Proteomes" id="UP000027471"/>
    </source>
</evidence>
<dbReference type="AlphaFoldDB" id="A0A074JYE2"/>
<evidence type="ECO:0000256" key="6">
    <source>
        <dbReference type="ARBA" id="ARBA00022989"/>
    </source>
</evidence>
<comment type="subcellular location">
    <subcellularLocation>
        <location evidence="1">Membrane</location>
        <topology evidence="1">Multi-pass membrane protein</topology>
    </subcellularLocation>
</comment>
<dbReference type="InterPro" id="IPR008972">
    <property type="entry name" value="Cupredoxin"/>
</dbReference>
<evidence type="ECO:0000256" key="2">
    <source>
        <dbReference type="ARBA" id="ARBA00007866"/>
    </source>
</evidence>
<dbReference type="SUPFAM" id="SSF49503">
    <property type="entry name" value="Cupredoxins"/>
    <property type="match status" value="1"/>
</dbReference>
<dbReference type="GO" id="GO:0016020">
    <property type="term" value="C:membrane"/>
    <property type="evidence" value="ECO:0007669"/>
    <property type="project" value="UniProtKB-SubCell"/>
</dbReference>
<dbReference type="InterPro" id="IPR036257">
    <property type="entry name" value="Cyt_c_oxidase_su2_TM_sf"/>
</dbReference>
<evidence type="ECO:0000259" key="9">
    <source>
        <dbReference type="PROSITE" id="PS50857"/>
    </source>
</evidence>